<reference evidence="1" key="1">
    <citation type="submission" date="2020-08" db="EMBL/GenBank/DDBJ databases">
        <title>Multicomponent nature underlies the extraordinary mechanical properties of spider dragline silk.</title>
        <authorList>
            <person name="Kono N."/>
            <person name="Nakamura H."/>
            <person name="Mori M."/>
            <person name="Yoshida Y."/>
            <person name="Ohtoshi R."/>
            <person name="Malay A.D."/>
            <person name="Moran D.A.P."/>
            <person name="Tomita M."/>
            <person name="Numata K."/>
            <person name="Arakawa K."/>
        </authorList>
    </citation>
    <scope>NUCLEOTIDE SEQUENCE</scope>
</reference>
<evidence type="ECO:0000313" key="2">
    <source>
        <dbReference type="Proteomes" id="UP000887159"/>
    </source>
</evidence>
<proteinExistence type="predicted"/>
<name>A0A8X6WA34_TRICX</name>
<sequence>MVDIRPELVSFEVPLNTNAIEVPNNTNAIEVPINTNAIEVPINTNAIEVPINTNAIEVPRSQGCLKTCANWLGPRASTSVRGLVLFSTQVSTRSRSEYF</sequence>
<organism evidence="1 2">
    <name type="scientific">Trichonephila clavipes</name>
    <name type="common">Golden silk orbweaver</name>
    <name type="synonym">Nephila clavipes</name>
    <dbReference type="NCBI Taxonomy" id="2585209"/>
    <lineage>
        <taxon>Eukaryota</taxon>
        <taxon>Metazoa</taxon>
        <taxon>Ecdysozoa</taxon>
        <taxon>Arthropoda</taxon>
        <taxon>Chelicerata</taxon>
        <taxon>Arachnida</taxon>
        <taxon>Araneae</taxon>
        <taxon>Araneomorphae</taxon>
        <taxon>Entelegynae</taxon>
        <taxon>Araneoidea</taxon>
        <taxon>Nephilidae</taxon>
        <taxon>Trichonephila</taxon>
    </lineage>
</organism>
<protein>
    <submittedName>
        <fullName evidence="1">Uncharacterized protein</fullName>
    </submittedName>
</protein>
<comment type="caution">
    <text evidence="1">The sequence shown here is derived from an EMBL/GenBank/DDBJ whole genome shotgun (WGS) entry which is preliminary data.</text>
</comment>
<keyword evidence="2" id="KW-1185">Reference proteome</keyword>
<accession>A0A8X6WA34</accession>
<dbReference type="AlphaFoldDB" id="A0A8X6WA34"/>
<dbReference type="EMBL" id="BMAU01021397">
    <property type="protein sequence ID" value="GFY31178.1"/>
    <property type="molecule type" value="Genomic_DNA"/>
</dbReference>
<gene>
    <name evidence="1" type="ORF">TNCV_751411</name>
</gene>
<dbReference type="Proteomes" id="UP000887159">
    <property type="component" value="Unassembled WGS sequence"/>
</dbReference>
<evidence type="ECO:0000313" key="1">
    <source>
        <dbReference type="EMBL" id="GFY31178.1"/>
    </source>
</evidence>